<dbReference type="AlphaFoldDB" id="A0A1Y4V3K4"/>
<evidence type="ECO:0000313" key="4">
    <source>
        <dbReference type="Proteomes" id="UP000196036"/>
    </source>
</evidence>
<keyword evidence="1" id="KW-0175">Coiled coil</keyword>
<evidence type="ECO:0000256" key="2">
    <source>
        <dbReference type="SAM" id="Phobius"/>
    </source>
</evidence>
<accession>A0A1Y4V3K4</accession>
<keyword evidence="2" id="KW-0472">Membrane</keyword>
<keyword evidence="2" id="KW-0812">Transmembrane</keyword>
<protein>
    <submittedName>
        <fullName evidence="3">Uncharacterized protein</fullName>
    </submittedName>
</protein>
<organism evidence="3 4">
    <name type="scientific">Bacteroides xylanisolvens</name>
    <dbReference type="NCBI Taxonomy" id="371601"/>
    <lineage>
        <taxon>Bacteria</taxon>
        <taxon>Pseudomonadati</taxon>
        <taxon>Bacteroidota</taxon>
        <taxon>Bacteroidia</taxon>
        <taxon>Bacteroidales</taxon>
        <taxon>Bacteroidaceae</taxon>
        <taxon>Bacteroides</taxon>
    </lineage>
</organism>
<evidence type="ECO:0000256" key="1">
    <source>
        <dbReference type="SAM" id="Coils"/>
    </source>
</evidence>
<proteinExistence type="predicted"/>
<reference evidence="4" key="1">
    <citation type="submission" date="2017-04" db="EMBL/GenBank/DDBJ databases">
        <title>Function of individual gut microbiota members based on whole genome sequencing of pure cultures obtained from chicken caecum.</title>
        <authorList>
            <person name="Medvecky M."/>
            <person name="Cejkova D."/>
            <person name="Polansky O."/>
            <person name="Karasova D."/>
            <person name="Kubasova T."/>
            <person name="Cizek A."/>
            <person name="Rychlik I."/>
        </authorList>
    </citation>
    <scope>NUCLEOTIDE SEQUENCE [LARGE SCALE GENOMIC DNA]</scope>
    <source>
        <strain evidence="4">An109</strain>
    </source>
</reference>
<comment type="caution">
    <text evidence="3">The sequence shown here is derived from an EMBL/GenBank/DDBJ whole genome shotgun (WGS) entry which is preliminary data.</text>
</comment>
<feature type="transmembrane region" description="Helical" evidence="2">
    <location>
        <begin position="78"/>
        <end position="95"/>
    </location>
</feature>
<keyword evidence="2" id="KW-1133">Transmembrane helix</keyword>
<feature type="coiled-coil region" evidence="1">
    <location>
        <begin position="254"/>
        <end position="281"/>
    </location>
</feature>
<name>A0A1Y4V3K4_9BACE</name>
<sequence length="349" mass="37175">MIYAISNIYFCDAVNIDRIKLYINMSETKTYVFPESGGNGGGSGMMAMLAPLLQQKGIDPNLLVAMQGKNNNGFGGDGSWFMWIIFLFFLFPLFGRNGWGNNGDGGNGGGFAGAGIPNLINNDAGRELLMSAIQGNGQAINNLATNLNCSIGQVQNAINGVMSQVQQVGNQVGQSSMQIINAIQQGNCQIAQQIASCCCENRLAICQQTNTLQNAINGVATGQERGFASVAYETQRQTCDLQNSIKDSTQQILAGQRAAEMREMQNKIDHLREENSTFKSSAMTSQIVSQATAPLGAALSDLSSRLAKIECAQPPTFPMPYCPASGNYVPVNYSVPVNFGVSTLGACGC</sequence>
<evidence type="ECO:0000313" key="3">
    <source>
        <dbReference type="EMBL" id="OUQ64632.1"/>
    </source>
</evidence>
<dbReference type="Proteomes" id="UP000196036">
    <property type="component" value="Unassembled WGS sequence"/>
</dbReference>
<dbReference type="EMBL" id="NFLW01000036">
    <property type="protein sequence ID" value="OUQ64632.1"/>
    <property type="molecule type" value="Genomic_DNA"/>
</dbReference>
<gene>
    <name evidence="3" type="ORF">B5E52_17010</name>
</gene>